<evidence type="ECO:0000313" key="3">
    <source>
        <dbReference type="Proteomes" id="UP000477651"/>
    </source>
</evidence>
<dbReference type="Proteomes" id="UP000477651">
    <property type="component" value="Unassembled WGS sequence"/>
</dbReference>
<keyword evidence="1" id="KW-0472">Membrane</keyword>
<name>A0A6L9Y890_9BURK</name>
<feature type="transmembrane region" description="Helical" evidence="1">
    <location>
        <begin position="41"/>
        <end position="70"/>
    </location>
</feature>
<reference evidence="2 3" key="1">
    <citation type="submission" date="2020-02" db="EMBL/GenBank/DDBJ databases">
        <title>Pelistega sp. NLN82 were isolated from wild rodents of the Hainan Island.</title>
        <authorList>
            <person name="Niu N."/>
            <person name="Zhou J."/>
        </authorList>
    </citation>
    <scope>NUCLEOTIDE SEQUENCE [LARGE SCALE GENOMIC DNA]</scope>
    <source>
        <strain evidence="2 3">NLN82</strain>
    </source>
</reference>
<evidence type="ECO:0000256" key="1">
    <source>
        <dbReference type="SAM" id="Phobius"/>
    </source>
</evidence>
<protein>
    <submittedName>
        <fullName evidence="2">Uncharacterized protein</fullName>
    </submittedName>
</protein>
<keyword evidence="3" id="KW-1185">Reference proteome</keyword>
<dbReference type="EMBL" id="JAAGYR010000024">
    <property type="protein sequence ID" value="NEN76596.1"/>
    <property type="molecule type" value="Genomic_DNA"/>
</dbReference>
<proteinExistence type="predicted"/>
<evidence type="ECO:0000313" key="2">
    <source>
        <dbReference type="EMBL" id="NEN76596.1"/>
    </source>
</evidence>
<comment type="caution">
    <text evidence="2">The sequence shown here is derived from an EMBL/GenBank/DDBJ whole genome shotgun (WGS) entry which is preliminary data.</text>
</comment>
<feature type="transmembrane region" description="Helical" evidence="1">
    <location>
        <begin position="9"/>
        <end position="29"/>
    </location>
</feature>
<sequence length="81" mass="9324">MKSSYGKCLLIYIFTPFIFGSILGVLIFWDMLYKDRDIINYILGIVYFGIAGLIFMLLPAIFLGSISWLLSRKLGFRVVTF</sequence>
<dbReference type="AlphaFoldDB" id="A0A6L9Y890"/>
<keyword evidence="1" id="KW-0812">Transmembrane</keyword>
<dbReference type="RefSeq" id="WP_163765006.1">
    <property type="nucleotide sequence ID" value="NZ_JAAGYR010000024.1"/>
</dbReference>
<keyword evidence="1" id="KW-1133">Transmembrane helix</keyword>
<organism evidence="2 3">
    <name type="scientific">Pelistega ratti</name>
    <dbReference type="NCBI Taxonomy" id="2652177"/>
    <lineage>
        <taxon>Bacteria</taxon>
        <taxon>Pseudomonadati</taxon>
        <taxon>Pseudomonadota</taxon>
        <taxon>Betaproteobacteria</taxon>
        <taxon>Burkholderiales</taxon>
        <taxon>Alcaligenaceae</taxon>
        <taxon>Pelistega</taxon>
    </lineage>
</organism>
<gene>
    <name evidence="2" type="ORF">F9B74_09795</name>
</gene>
<accession>A0A6L9Y890</accession>